<feature type="compositionally biased region" description="Low complexity" evidence="1">
    <location>
        <begin position="109"/>
        <end position="119"/>
    </location>
</feature>
<evidence type="ECO:0008006" key="4">
    <source>
        <dbReference type="Google" id="ProtNLM"/>
    </source>
</evidence>
<organism evidence="2 3">
    <name type="scientific">Edaphochlamys debaryana</name>
    <dbReference type="NCBI Taxonomy" id="47281"/>
    <lineage>
        <taxon>Eukaryota</taxon>
        <taxon>Viridiplantae</taxon>
        <taxon>Chlorophyta</taxon>
        <taxon>core chlorophytes</taxon>
        <taxon>Chlorophyceae</taxon>
        <taxon>CS clade</taxon>
        <taxon>Chlamydomonadales</taxon>
        <taxon>Chlamydomonadales incertae sedis</taxon>
        <taxon>Edaphochlamys</taxon>
    </lineage>
</organism>
<dbReference type="InterPro" id="IPR011333">
    <property type="entry name" value="SKP1/BTB/POZ_sf"/>
</dbReference>
<comment type="caution">
    <text evidence="2">The sequence shown here is derived from an EMBL/GenBank/DDBJ whole genome shotgun (WGS) entry which is preliminary data.</text>
</comment>
<feature type="compositionally biased region" description="Low complexity" evidence="1">
    <location>
        <begin position="160"/>
        <end position="179"/>
    </location>
</feature>
<feature type="compositionally biased region" description="Low complexity" evidence="1">
    <location>
        <begin position="62"/>
        <end position="95"/>
    </location>
</feature>
<evidence type="ECO:0000313" key="3">
    <source>
        <dbReference type="Proteomes" id="UP000612055"/>
    </source>
</evidence>
<protein>
    <recommendedName>
        <fullName evidence="4">BACK domain-containing protein</fullName>
    </recommendedName>
</protein>
<evidence type="ECO:0000256" key="1">
    <source>
        <dbReference type="SAM" id="MobiDB-lite"/>
    </source>
</evidence>
<keyword evidence="3" id="KW-1185">Reference proteome</keyword>
<feature type="region of interest" description="Disordered" evidence="1">
    <location>
        <begin position="704"/>
        <end position="731"/>
    </location>
</feature>
<feature type="compositionally biased region" description="Acidic residues" evidence="1">
    <location>
        <begin position="35"/>
        <end position="53"/>
    </location>
</feature>
<gene>
    <name evidence="2" type="ORF">HYH03_004496</name>
</gene>
<feature type="compositionally biased region" description="Gly residues" evidence="1">
    <location>
        <begin position="711"/>
        <end position="731"/>
    </location>
</feature>
<dbReference type="Gene3D" id="3.30.710.10">
    <property type="entry name" value="Potassium Channel Kv1.1, Chain A"/>
    <property type="match status" value="1"/>
</dbReference>
<dbReference type="Proteomes" id="UP000612055">
    <property type="component" value="Unassembled WGS sequence"/>
</dbReference>
<dbReference type="EMBL" id="JAEHOE010000014">
    <property type="protein sequence ID" value="KAG2497333.1"/>
    <property type="molecule type" value="Genomic_DNA"/>
</dbReference>
<dbReference type="AlphaFoldDB" id="A0A835Y9P9"/>
<accession>A0A835Y9P9</accession>
<sequence length="758" mass="76075">MASGVLSYLSTLFGREERSDCDVVFYVAQGAADSSSDDDDDDRAEAEDREEQEEAGRSVHTSSSDSGSGSSSESGSSSSSSSSGSDSDAEAVAGGEASGGGAERGRPVPEASSAPAASGAGPGPGAEAEAERTANGGGRSKRHRSPPSSGRRRRPKPEARAAAAAAAAPTTAADPPAQRRIGEPLPAHSVLLCGGSPVLAAQADAWQGSGPGPGPGPGQGGAGPGPGSAGPGQDGAGPPRPRRLQLEVALSCADEITAAHAVLRFMYTGQLGVGTAVELLRVRRLAAGLQVAGCVEAAERALVSRICATPLAGVAELYAVRHMLPSYDDDDDAGAPQAQHAQHARSRLMAAVRSQLSRQSGGPNTPGLPKLLAWAFPDAPSVLSDPQSRKQLASLSAASLEALLSCPDFATDEEASVLVLLAVWLESNGAATPNSTRQQLFRTIRLVQLDPAFRHGVLPAAYTAPAVPVFHLWHPLPREELGFLQQFAAEAPARRPGLVAAAAGRFDCASPWYSSLPRPLGRSDARRPLTWSIPREALAARLGSREPEAWLDGAFDNGAARVVAKGYEFWPALHILKHAPGPSAASAAAAATPPAVRSVGVYLKCALPSVLPLGPSGPGPGPGPGPGVLAVTAVECRLAVHAWRGDGGGGGGTGAGGGGTGAGGGGGGGEGQAQGAPLEAFSYTFGRKDVMQVGKGLGFQAVLPLKAPPDGGDGGPGSTGGGSGGGTGGGGADAGSTLLAAWEPYLRGGRLTGTLTWL</sequence>
<feature type="region of interest" description="Disordered" evidence="1">
    <location>
        <begin position="647"/>
        <end position="673"/>
    </location>
</feature>
<feature type="region of interest" description="Disordered" evidence="1">
    <location>
        <begin position="204"/>
        <end position="241"/>
    </location>
</feature>
<feature type="region of interest" description="Disordered" evidence="1">
    <location>
        <begin position="29"/>
        <end position="182"/>
    </location>
</feature>
<evidence type="ECO:0000313" key="2">
    <source>
        <dbReference type="EMBL" id="KAG2497333.1"/>
    </source>
</evidence>
<reference evidence="2" key="1">
    <citation type="journal article" date="2020" name="bioRxiv">
        <title>Comparative genomics of Chlamydomonas.</title>
        <authorList>
            <person name="Craig R.J."/>
            <person name="Hasan A.R."/>
            <person name="Ness R.W."/>
            <person name="Keightley P.D."/>
        </authorList>
    </citation>
    <scope>NUCLEOTIDE SEQUENCE</scope>
    <source>
        <strain evidence="2">CCAP 11/70</strain>
    </source>
</reference>
<feature type="compositionally biased region" description="Basic residues" evidence="1">
    <location>
        <begin position="139"/>
        <end position="155"/>
    </location>
</feature>
<proteinExistence type="predicted"/>
<feature type="compositionally biased region" description="Gly residues" evidence="1">
    <location>
        <begin position="217"/>
        <end position="235"/>
    </location>
</feature>
<name>A0A835Y9P9_9CHLO</name>
<feature type="compositionally biased region" description="Gly residues" evidence="1">
    <location>
        <begin position="647"/>
        <end position="672"/>
    </location>
</feature>